<dbReference type="Gene3D" id="2.40.420.20">
    <property type="match status" value="1"/>
</dbReference>
<dbReference type="InterPro" id="IPR002477">
    <property type="entry name" value="Peptidoglycan-bd-like"/>
</dbReference>
<feature type="region of interest" description="Disordered" evidence="1">
    <location>
        <begin position="1"/>
        <end position="21"/>
    </location>
</feature>
<dbReference type="InterPro" id="IPR036366">
    <property type="entry name" value="PGBDSf"/>
</dbReference>
<dbReference type="RefSeq" id="WP_041767823.1">
    <property type="nucleotide sequence ID" value="NZ_LNZG01000045.1"/>
</dbReference>
<gene>
    <name evidence="4" type="ORF">ATY41_04845</name>
</gene>
<protein>
    <recommendedName>
        <fullName evidence="3">Peptidoglycan binding-like domain-containing protein</fullName>
    </recommendedName>
</protein>
<evidence type="ECO:0000313" key="4">
    <source>
        <dbReference type="EMBL" id="ODA89605.1"/>
    </source>
</evidence>
<keyword evidence="2" id="KW-1133">Transmembrane helix</keyword>
<evidence type="ECO:0000313" key="5">
    <source>
        <dbReference type="Proteomes" id="UP000094426"/>
    </source>
</evidence>
<dbReference type="GO" id="GO:0015562">
    <property type="term" value="F:efflux transmembrane transporter activity"/>
    <property type="evidence" value="ECO:0007669"/>
    <property type="project" value="TreeGrafter"/>
</dbReference>
<organism evidence="4 5">
    <name type="scientific">Leifsonia xyli subsp. xyli</name>
    <dbReference type="NCBI Taxonomy" id="59736"/>
    <lineage>
        <taxon>Bacteria</taxon>
        <taxon>Bacillati</taxon>
        <taxon>Actinomycetota</taxon>
        <taxon>Actinomycetes</taxon>
        <taxon>Micrococcales</taxon>
        <taxon>Microbacteriaceae</taxon>
        <taxon>Leifsonia</taxon>
    </lineage>
</organism>
<feature type="transmembrane region" description="Helical" evidence="2">
    <location>
        <begin position="24"/>
        <end position="46"/>
    </location>
</feature>
<keyword evidence="2" id="KW-0472">Membrane</keyword>
<dbReference type="Pfam" id="PF01471">
    <property type="entry name" value="PG_binding_1"/>
    <property type="match status" value="1"/>
</dbReference>
<dbReference type="SUPFAM" id="SSF47090">
    <property type="entry name" value="PGBD-like"/>
    <property type="match status" value="1"/>
</dbReference>
<dbReference type="InterPro" id="IPR036365">
    <property type="entry name" value="PGBD-like_sf"/>
</dbReference>
<keyword evidence="2" id="KW-0812">Transmembrane</keyword>
<sequence>MTPAETGTKAGDPATNPRRRRRGLLIGGAGVLTAVLCAGGVAAFAVTGGDGTPAAKAAPAHTATIKRGTLQGSVKATGTLSFGDGRTIGSATGGTVTELPAPGATVDTGGKLFAVDNKPAFLLTGEMPAFRSFESGMANGPDIAALETSLKKLGFLTREPGNRFTGSTAAAIKHWQKATGQEATGAIPFGTVVFAPGPVRVGEAKAHLGDQIGAGGPLLAVTDTVKRVDVDVKLSDQGVAAAGVRVGIELPNDQTTSGVVSSVGVPVERDDKKTVVPVVVALDDPGATGALQRASVTVSFPSEKREGVLSVPVSALLALQGDRFGVEVVVKNGPTKRVPVKTGAFIDGRVEISGDDIADGERVVVPSL</sequence>
<reference evidence="5" key="1">
    <citation type="submission" date="2015-11" db="EMBL/GenBank/DDBJ databases">
        <authorList>
            <person name="Wang J."/>
            <person name="Wang L."/>
            <person name="Wang F."/>
            <person name="Cao G."/>
        </authorList>
    </citation>
    <scope>NUCLEOTIDE SEQUENCE [LARGE SCALE GENOMIC DNA]</scope>
    <source>
        <strain evidence="5">gdw1</strain>
    </source>
</reference>
<feature type="domain" description="Peptidoglycan binding-like" evidence="3">
    <location>
        <begin position="139"/>
        <end position="185"/>
    </location>
</feature>
<dbReference type="OrthoDB" id="3268648at2"/>
<accession>A0A1E2SIB7</accession>
<evidence type="ECO:0000259" key="3">
    <source>
        <dbReference type="Pfam" id="PF01471"/>
    </source>
</evidence>
<dbReference type="PANTHER" id="PTHR30469:SF15">
    <property type="entry name" value="HLYD FAMILY OF SECRETION PROTEINS"/>
    <property type="match status" value="1"/>
</dbReference>
<evidence type="ECO:0000256" key="2">
    <source>
        <dbReference type="SAM" id="Phobius"/>
    </source>
</evidence>
<dbReference type="AlphaFoldDB" id="A0A1E2SIB7"/>
<dbReference type="GO" id="GO:1990281">
    <property type="term" value="C:efflux pump complex"/>
    <property type="evidence" value="ECO:0007669"/>
    <property type="project" value="TreeGrafter"/>
</dbReference>
<proteinExistence type="predicted"/>
<comment type="caution">
    <text evidence="4">The sequence shown here is derived from an EMBL/GenBank/DDBJ whole genome shotgun (WGS) entry which is preliminary data.</text>
</comment>
<dbReference type="EMBL" id="LNZG01000045">
    <property type="protein sequence ID" value="ODA89605.1"/>
    <property type="molecule type" value="Genomic_DNA"/>
</dbReference>
<dbReference type="Gene3D" id="1.10.101.10">
    <property type="entry name" value="PGBD-like superfamily/PGBD"/>
    <property type="match status" value="1"/>
</dbReference>
<evidence type="ECO:0000256" key="1">
    <source>
        <dbReference type="SAM" id="MobiDB-lite"/>
    </source>
</evidence>
<dbReference type="Proteomes" id="UP000094426">
    <property type="component" value="Unassembled WGS sequence"/>
</dbReference>
<name>A0A1E2SIB7_LEIXY</name>
<dbReference type="PANTHER" id="PTHR30469">
    <property type="entry name" value="MULTIDRUG RESISTANCE PROTEIN MDTA"/>
    <property type="match status" value="1"/>
</dbReference>